<gene>
    <name evidence="1" type="ORF">DOMOVOI_02710</name>
</gene>
<keyword evidence="2" id="KW-1185">Reference proteome</keyword>
<proteinExistence type="predicted"/>
<organism evidence="1 2">
    <name type="scientific">Brevundimonas phage vB_BpoS-Domovoi</name>
    <dbReference type="NCBI Taxonomy" id="2948598"/>
    <lineage>
        <taxon>Viruses</taxon>
        <taxon>Duplodnaviria</taxon>
        <taxon>Heunggongvirae</taxon>
        <taxon>Uroviricota</taxon>
        <taxon>Caudoviricetes</taxon>
        <taxon>Jeanschmidtviridae</taxon>
        <taxon>Marchewkavirus</taxon>
        <taxon>Marchewkavirus domovoi</taxon>
    </lineage>
</organism>
<evidence type="ECO:0000313" key="1">
    <source>
        <dbReference type="EMBL" id="USN14745.1"/>
    </source>
</evidence>
<dbReference type="Proteomes" id="UP001057221">
    <property type="component" value="Segment"/>
</dbReference>
<evidence type="ECO:0000313" key="2">
    <source>
        <dbReference type="Proteomes" id="UP001057221"/>
    </source>
</evidence>
<reference evidence="1 2" key="1">
    <citation type="submission" date="2022-05" db="EMBL/GenBank/DDBJ databases">
        <authorList>
            <person name="Friedrich I."/>
            <person name="Poehlein A."/>
            <person name="Schneider D."/>
            <person name="Hertel R."/>
            <person name="Daniel R."/>
        </authorList>
    </citation>
    <scope>NUCLEOTIDE SEQUENCE [LARGE SCALE GENOMIC DNA]</scope>
</reference>
<name>A0A9E7MQL2_9CAUD</name>
<accession>A0A9E7MQL2</accession>
<protein>
    <submittedName>
        <fullName evidence="1">Uncharacterized protein</fullName>
    </submittedName>
</protein>
<sequence length="95" mass="11235">MKARLNRWMKRWRERHNLPPRPCPTPNAHPWLMAQEARRVAAELRRRPNEPVIMHAHTLADVYEMIAHLNERVATLEDNAAMRAIGQAYERTLHP</sequence>
<dbReference type="EMBL" id="ON529855">
    <property type="protein sequence ID" value="USN14745.1"/>
    <property type="molecule type" value="Genomic_DNA"/>
</dbReference>